<comment type="caution">
    <text evidence="1">The sequence shown here is derived from an EMBL/GenBank/DDBJ whole genome shotgun (WGS) entry which is preliminary data.</text>
</comment>
<proteinExistence type="predicted"/>
<evidence type="ECO:0000313" key="2">
    <source>
        <dbReference type="Proteomes" id="UP000192575"/>
    </source>
</evidence>
<reference evidence="1 2" key="1">
    <citation type="submission" date="2017-03" db="EMBL/GenBank/DDBJ databases">
        <title>Phylogenomics and comparative genomics of Lactobacillus salivarius, a mammalian gut commensal.</title>
        <authorList>
            <person name="Harris H.M."/>
        </authorList>
    </citation>
    <scope>NUCLEOTIDE SEQUENCE [LARGE SCALE GENOMIC DNA]</scope>
    <source>
        <strain evidence="1 2">JCM 1047</strain>
    </source>
</reference>
<organism evidence="1 2">
    <name type="scientific">Ligilactobacillus salivarius</name>
    <dbReference type="NCBI Taxonomy" id="1624"/>
    <lineage>
        <taxon>Bacteria</taxon>
        <taxon>Bacillati</taxon>
        <taxon>Bacillota</taxon>
        <taxon>Bacilli</taxon>
        <taxon>Lactobacillales</taxon>
        <taxon>Lactobacillaceae</taxon>
        <taxon>Ligilactobacillus</taxon>
    </lineage>
</organism>
<dbReference type="AlphaFoldDB" id="A0A1V9RBD9"/>
<dbReference type="Proteomes" id="UP000192575">
    <property type="component" value="Unassembled WGS sequence"/>
</dbReference>
<dbReference type="EMBL" id="NBEF01000017">
    <property type="protein sequence ID" value="OQQ90457.1"/>
    <property type="molecule type" value="Genomic_DNA"/>
</dbReference>
<name>A0A1V9RBD9_9LACO</name>
<sequence length="112" mass="12676">MILINGIPASNELVTIFSMVKGATLENPVKTKDLKRATGLSERSIRIAINRLRFDYGAPIGSLRDGNLNGYYFITTIGDLDATRYPIQSQIREESRLINKLVDNFLTWNEEE</sequence>
<gene>
    <name evidence="1" type="ORF">B6U56_04010</name>
</gene>
<protein>
    <submittedName>
        <fullName evidence="1">Uncharacterized protein</fullName>
    </submittedName>
</protein>
<accession>A0A1V9RBD9</accession>
<dbReference type="RefSeq" id="WP_081534172.1">
    <property type="nucleotide sequence ID" value="NZ_LXZJ01000093.1"/>
</dbReference>
<evidence type="ECO:0000313" key="1">
    <source>
        <dbReference type="EMBL" id="OQQ90457.1"/>
    </source>
</evidence>